<dbReference type="PANTHER" id="PTHR34382:SF7">
    <property type="entry name" value="PTS SYSTEM N,N'-DIACETYLCHITOBIOSE-SPECIFIC EIIA COMPONENT"/>
    <property type="match status" value="1"/>
</dbReference>
<dbReference type="PATRIC" id="fig|1126211.3.peg.4039"/>
<keyword evidence="3" id="KW-0963">Cytoplasm</keyword>
<dbReference type="HOGENOM" id="CLU_152490_1_0_9"/>
<evidence type="ECO:0000313" key="11">
    <source>
        <dbReference type="Proteomes" id="UP000002878"/>
    </source>
</evidence>
<dbReference type="KEGG" id="bqy:MUS_4250"/>
<dbReference type="GO" id="GO:0009401">
    <property type="term" value="P:phosphoenolpyruvate-dependent sugar phosphotransferase system"/>
    <property type="evidence" value="ECO:0007669"/>
    <property type="project" value="UniProtKB-KW"/>
</dbReference>
<dbReference type="Pfam" id="PF02255">
    <property type="entry name" value="PTS_IIA"/>
    <property type="match status" value="1"/>
</dbReference>
<evidence type="ECO:0000313" key="10">
    <source>
        <dbReference type="EMBL" id="AFJ64083.1"/>
    </source>
</evidence>
<accession>I2CBQ9</accession>
<evidence type="ECO:0000256" key="6">
    <source>
        <dbReference type="ARBA" id="ARBA00022683"/>
    </source>
</evidence>
<protein>
    <submittedName>
        <fullName evidence="10">Protein-Np-phosphohistidine-sugar phosphotransferase</fullName>
        <ecNumber evidence="10">2.7.1.69</ecNumber>
    </submittedName>
</protein>
<organism evidence="10 11">
    <name type="scientific">Bacillus amyloliquefaciens (strain Y2)</name>
    <name type="common">Bacillus amyloliquefaciens subsp. plantarum (strain B9601-Y2)</name>
    <dbReference type="NCBI Taxonomy" id="1155777"/>
    <lineage>
        <taxon>Bacteria</taxon>
        <taxon>Bacillati</taxon>
        <taxon>Bacillota</taxon>
        <taxon>Bacilli</taxon>
        <taxon>Bacillales</taxon>
        <taxon>Bacillaceae</taxon>
        <taxon>Bacillus</taxon>
        <taxon>Bacillus amyloliquefaciens group</taxon>
    </lineage>
</organism>
<keyword evidence="5 10" id="KW-0808">Transferase</keyword>
<keyword evidence="4" id="KW-0762">Sugar transport</keyword>
<reference evidence="10 11" key="1">
    <citation type="journal article" date="2012" name="J. Biotechnol.">
        <title>Genome sequence of the plant growth promoting strain Bacillus amyloliquefaciens subsp. plantarum B9601-Y2 and expression of mersacidin and other secondary metabolites.</title>
        <authorList>
            <person name="He P."/>
            <person name="Hao K."/>
            <person name="Blom J."/>
            <person name="Ruckert C."/>
            <person name="Vater J."/>
            <person name="Mao Z."/>
            <person name="Wu Y."/>
            <person name="Hou M."/>
            <person name="He P."/>
            <person name="He Y."/>
            <person name="Borriss R."/>
        </authorList>
    </citation>
    <scope>NUCLEOTIDE SEQUENCE [LARGE SCALE GENOMIC DNA]</scope>
    <source>
        <strain evidence="10">Y2</strain>
    </source>
</reference>
<dbReference type="PROSITE" id="PS51095">
    <property type="entry name" value="PTS_EIIA_TYPE_3"/>
    <property type="match status" value="1"/>
</dbReference>
<comment type="subcellular location">
    <subcellularLocation>
        <location evidence="1">Cytoplasm</location>
    </subcellularLocation>
</comment>
<dbReference type="SUPFAM" id="SSF46973">
    <property type="entry name" value="Enzyme IIa from lactose specific PTS, IIa-lac"/>
    <property type="match status" value="1"/>
</dbReference>
<sequence>MKHMNEKMEQTIFQIILHGGNGRSASMEAIAAAKRGDRAMAEEKLQEAARELTEAHHYQTELIQNEAGGEKTDMTLLMVHAQDHLMNAMTVKDLAAELVEIYEKVSLQGGAKI</sequence>
<dbReference type="NCBIfam" id="TIGR00823">
    <property type="entry name" value="EIIA-LAC"/>
    <property type="match status" value="1"/>
</dbReference>
<dbReference type="GO" id="GO:0005737">
    <property type="term" value="C:cytoplasm"/>
    <property type="evidence" value="ECO:0007669"/>
    <property type="project" value="UniProtKB-SubCell"/>
</dbReference>
<dbReference type="GO" id="GO:0016740">
    <property type="term" value="F:transferase activity"/>
    <property type="evidence" value="ECO:0007669"/>
    <property type="project" value="UniProtKB-KW"/>
</dbReference>
<dbReference type="InterPro" id="IPR003188">
    <property type="entry name" value="PTS_IIA_lac/cel"/>
</dbReference>
<keyword evidence="8" id="KW-0479">Metal-binding</keyword>
<feature type="active site" description="Tele-phosphohistidine intermediate" evidence="7">
    <location>
        <position position="80"/>
    </location>
</feature>
<dbReference type="EMBL" id="CP003332">
    <property type="protein sequence ID" value="AFJ64083.1"/>
    <property type="molecule type" value="Genomic_DNA"/>
</dbReference>
<dbReference type="CDD" id="cd00215">
    <property type="entry name" value="PTS_IIA_lac"/>
    <property type="match status" value="1"/>
</dbReference>
<dbReference type="Gene3D" id="1.20.58.80">
    <property type="entry name" value="Phosphotransferase system, lactose/cellobiose-type IIA subunit"/>
    <property type="match status" value="1"/>
</dbReference>
<evidence type="ECO:0000256" key="1">
    <source>
        <dbReference type="ARBA" id="ARBA00004496"/>
    </source>
</evidence>
<proteinExistence type="predicted"/>
<name>I2CBQ9_BACAY</name>
<dbReference type="InterPro" id="IPR036542">
    <property type="entry name" value="PTS_IIA_lac/cel_sf"/>
</dbReference>
<evidence type="ECO:0000256" key="7">
    <source>
        <dbReference type="PIRSR" id="PIRSR000699-1"/>
    </source>
</evidence>
<evidence type="ECO:0000256" key="2">
    <source>
        <dbReference type="ARBA" id="ARBA00022448"/>
    </source>
</evidence>
<feature type="binding site" evidence="8">
    <location>
        <position position="83"/>
    </location>
    <ligand>
        <name>Mg(2+)</name>
        <dbReference type="ChEBI" id="CHEBI:18420"/>
        <note>ligand shared between all trimeric partners</note>
    </ligand>
</feature>
<feature type="modified residue" description="Phosphohistidine; by HPr" evidence="9">
    <location>
        <position position="80"/>
    </location>
</feature>
<comment type="cofactor">
    <cofactor evidence="8">
        <name>Mg(2+)</name>
        <dbReference type="ChEBI" id="CHEBI:18420"/>
    </cofactor>
    <text evidence="8">Binds 1 Mg(2+) ion per trimer.</text>
</comment>
<evidence type="ECO:0000256" key="9">
    <source>
        <dbReference type="PROSITE-ProRule" id="PRU00418"/>
    </source>
</evidence>
<dbReference type="GO" id="GO:0046872">
    <property type="term" value="F:metal ion binding"/>
    <property type="evidence" value="ECO:0007669"/>
    <property type="project" value="UniProtKB-KW"/>
</dbReference>
<evidence type="ECO:0000256" key="8">
    <source>
        <dbReference type="PIRSR" id="PIRSR000699-2"/>
    </source>
</evidence>
<keyword evidence="6" id="KW-0598">Phosphotransferase system</keyword>
<dbReference type="PANTHER" id="PTHR34382">
    <property type="entry name" value="PTS SYSTEM N,N'-DIACETYLCHITOBIOSE-SPECIFIC EIIA COMPONENT"/>
    <property type="match status" value="1"/>
</dbReference>
<dbReference type="EC" id="2.7.1.69" evidence="10"/>
<keyword evidence="2" id="KW-0813">Transport</keyword>
<gene>
    <name evidence="10" type="primary">licA</name>
    <name evidence="10" type="ORF">MUS_4250</name>
</gene>
<evidence type="ECO:0000256" key="4">
    <source>
        <dbReference type="ARBA" id="ARBA00022597"/>
    </source>
</evidence>
<dbReference type="FunFam" id="1.20.58.80:FF:000001">
    <property type="entry name" value="PTS system, lactose-specific IIa component"/>
    <property type="match status" value="1"/>
</dbReference>
<dbReference type="AlphaFoldDB" id="I2CBQ9"/>
<keyword evidence="8" id="KW-0460">Magnesium</keyword>
<dbReference type="Proteomes" id="UP000002878">
    <property type="component" value="Chromosome"/>
</dbReference>
<dbReference type="PIRSF" id="PIRSF000699">
    <property type="entry name" value="PTS_IILac_III"/>
    <property type="match status" value="1"/>
</dbReference>
<evidence type="ECO:0000256" key="5">
    <source>
        <dbReference type="ARBA" id="ARBA00022679"/>
    </source>
</evidence>
<evidence type="ECO:0000256" key="3">
    <source>
        <dbReference type="ARBA" id="ARBA00022490"/>
    </source>
</evidence>